<reference evidence="3" key="2">
    <citation type="journal article" date="2017" name="Nat. Plants">
        <title>The Aegilops tauschii genome reveals multiple impacts of transposons.</title>
        <authorList>
            <person name="Zhao G."/>
            <person name="Zou C."/>
            <person name="Li K."/>
            <person name="Wang K."/>
            <person name="Li T."/>
            <person name="Gao L."/>
            <person name="Zhang X."/>
            <person name="Wang H."/>
            <person name="Yang Z."/>
            <person name="Liu X."/>
            <person name="Jiang W."/>
            <person name="Mao L."/>
            <person name="Kong X."/>
            <person name="Jiao Y."/>
            <person name="Jia J."/>
        </authorList>
    </citation>
    <scope>NUCLEOTIDE SEQUENCE [LARGE SCALE GENOMIC DNA]</scope>
    <source>
        <strain evidence="3">cv. AL8/78</strain>
    </source>
</reference>
<organism evidence="2 3">
    <name type="scientific">Aegilops tauschii subsp. strangulata</name>
    <name type="common">Goatgrass</name>
    <dbReference type="NCBI Taxonomy" id="200361"/>
    <lineage>
        <taxon>Eukaryota</taxon>
        <taxon>Viridiplantae</taxon>
        <taxon>Streptophyta</taxon>
        <taxon>Embryophyta</taxon>
        <taxon>Tracheophyta</taxon>
        <taxon>Spermatophyta</taxon>
        <taxon>Magnoliopsida</taxon>
        <taxon>Liliopsida</taxon>
        <taxon>Poales</taxon>
        <taxon>Poaceae</taxon>
        <taxon>BOP clade</taxon>
        <taxon>Pooideae</taxon>
        <taxon>Triticodae</taxon>
        <taxon>Triticeae</taxon>
        <taxon>Triticinae</taxon>
        <taxon>Aegilops</taxon>
    </lineage>
</organism>
<evidence type="ECO:0000313" key="2">
    <source>
        <dbReference type="EnsemblPlants" id="AET6Gv20918800.5"/>
    </source>
</evidence>
<dbReference type="Proteomes" id="UP000015105">
    <property type="component" value="Chromosome 6D"/>
</dbReference>
<protein>
    <submittedName>
        <fullName evidence="2">Uncharacterized protein</fullName>
    </submittedName>
</protein>
<keyword evidence="3" id="KW-1185">Reference proteome</keyword>
<dbReference type="EnsemblPlants" id="AET6Gv20918800.5">
    <property type="protein sequence ID" value="AET6Gv20918800.5"/>
    <property type="gene ID" value="AET6Gv20918800"/>
</dbReference>
<sequence length="70" mass="8359">RLEFSCPRRKNLFLLHLKLVLLYLNLWIYSAVCHQVHLFLELNPLLLHLKLWICSTVCHQVHPFLVSLVL</sequence>
<accession>A0A453PZ84</accession>
<name>A0A453PZ84_AEGTS</name>
<reference evidence="3" key="1">
    <citation type="journal article" date="2014" name="Science">
        <title>Ancient hybridizations among the ancestral genomes of bread wheat.</title>
        <authorList>
            <consortium name="International Wheat Genome Sequencing Consortium,"/>
            <person name="Marcussen T."/>
            <person name="Sandve S.R."/>
            <person name="Heier L."/>
            <person name="Spannagl M."/>
            <person name="Pfeifer M."/>
            <person name="Jakobsen K.S."/>
            <person name="Wulff B.B."/>
            <person name="Steuernagel B."/>
            <person name="Mayer K.F."/>
            <person name="Olsen O.A."/>
        </authorList>
    </citation>
    <scope>NUCLEOTIDE SEQUENCE [LARGE SCALE GENOMIC DNA]</scope>
    <source>
        <strain evidence="3">cv. AL8/78</strain>
    </source>
</reference>
<proteinExistence type="predicted"/>
<reference evidence="2" key="3">
    <citation type="journal article" date="2017" name="Nature">
        <title>Genome sequence of the progenitor of the wheat D genome Aegilops tauschii.</title>
        <authorList>
            <person name="Luo M.C."/>
            <person name="Gu Y.Q."/>
            <person name="Puiu D."/>
            <person name="Wang H."/>
            <person name="Twardziok S.O."/>
            <person name="Deal K.R."/>
            <person name="Huo N."/>
            <person name="Zhu T."/>
            <person name="Wang L."/>
            <person name="Wang Y."/>
            <person name="McGuire P.E."/>
            <person name="Liu S."/>
            <person name="Long H."/>
            <person name="Ramasamy R.K."/>
            <person name="Rodriguez J.C."/>
            <person name="Van S.L."/>
            <person name="Yuan L."/>
            <person name="Wang Z."/>
            <person name="Xia Z."/>
            <person name="Xiao L."/>
            <person name="Anderson O.D."/>
            <person name="Ouyang S."/>
            <person name="Liang Y."/>
            <person name="Zimin A.V."/>
            <person name="Pertea G."/>
            <person name="Qi P."/>
            <person name="Bennetzen J.L."/>
            <person name="Dai X."/>
            <person name="Dawson M.W."/>
            <person name="Muller H.G."/>
            <person name="Kugler K."/>
            <person name="Rivarola-Duarte L."/>
            <person name="Spannagl M."/>
            <person name="Mayer K.F.X."/>
            <person name="Lu F.H."/>
            <person name="Bevan M.W."/>
            <person name="Leroy P."/>
            <person name="Li P."/>
            <person name="You F.M."/>
            <person name="Sun Q."/>
            <person name="Liu Z."/>
            <person name="Lyons E."/>
            <person name="Wicker T."/>
            <person name="Salzberg S.L."/>
            <person name="Devos K.M."/>
            <person name="Dvorak J."/>
        </authorList>
    </citation>
    <scope>NUCLEOTIDE SEQUENCE [LARGE SCALE GENOMIC DNA]</scope>
    <source>
        <strain evidence="2">cv. AL8/78</strain>
    </source>
</reference>
<reference evidence="2" key="4">
    <citation type="submission" date="2019-03" db="UniProtKB">
        <authorList>
            <consortium name="EnsemblPlants"/>
        </authorList>
    </citation>
    <scope>IDENTIFICATION</scope>
</reference>
<dbReference type="Gramene" id="AET6Gv20918800.5">
    <property type="protein sequence ID" value="AET6Gv20918800.5"/>
    <property type="gene ID" value="AET6Gv20918800"/>
</dbReference>
<keyword evidence="1" id="KW-0812">Transmembrane</keyword>
<dbReference type="AlphaFoldDB" id="A0A453PZ84"/>
<reference evidence="2" key="5">
    <citation type="journal article" date="2021" name="G3 (Bethesda)">
        <title>Aegilops tauschii genome assembly Aet v5.0 features greater sequence contiguity and improved annotation.</title>
        <authorList>
            <person name="Wang L."/>
            <person name="Zhu T."/>
            <person name="Rodriguez J.C."/>
            <person name="Deal K.R."/>
            <person name="Dubcovsky J."/>
            <person name="McGuire P.E."/>
            <person name="Lux T."/>
            <person name="Spannagl M."/>
            <person name="Mayer K.F.X."/>
            <person name="Baldrich P."/>
            <person name="Meyers B.C."/>
            <person name="Huo N."/>
            <person name="Gu Y.Q."/>
            <person name="Zhou H."/>
            <person name="Devos K.M."/>
            <person name="Bennetzen J.L."/>
            <person name="Unver T."/>
            <person name="Budak H."/>
            <person name="Gulick P.J."/>
            <person name="Galiba G."/>
            <person name="Kalapos B."/>
            <person name="Nelson D.R."/>
            <person name="Li P."/>
            <person name="You F.M."/>
            <person name="Luo M.C."/>
            <person name="Dvorak J."/>
        </authorList>
    </citation>
    <scope>NUCLEOTIDE SEQUENCE [LARGE SCALE GENOMIC DNA]</scope>
    <source>
        <strain evidence="2">cv. AL8/78</strain>
    </source>
</reference>
<evidence type="ECO:0000313" key="3">
    <source>
        <dbReference type="Proteomes" id="UP000015105"/>
    </source>
</evidence>
<feature type="transmembrane region" description="Helical" evidence="1">
    <location>
        <begin position="12"/>
        <end position="29"/>
    </location>
</feature>
<keyword evidence="1" id="KW-1133">Transmembrane helix</keyword>
<evidence type="ECO:0000256" key="1">
    <source>
        <dbReference type="SAM" id="Phobius"/>
    </source>
</evidence>
<keyword evidence="1" id="KW-0472">Membrane</keyword>